<feature type="compositionally biased region" description="Low complexity" evidence="8">
    <location>
        <begin position="452"/>
        <end position="465"/>
    </location>
</feature>
<dbReference type="InterPro" id="IPR005635">
    <property type="entry name" value="Inner_centromere_prot_ARK-bd"/>
</dbReference>
<keyword evidence="7" id="KW-0539">Nucleus</keyword>
<feature type="region of interest" description="Disordered" evidence="8">
    <location>
        <begin position="849"/>
        <end position="899"/>
    </location>
</feature>
<proteinExistence type="inferred from homology"/>
<dbReference type="RefSeq" id="XP_005108347.1">
    <property type="nucleotide sequence ID" value="XM_005108290.2"/>
</dbReference>
<evidence type="ECO:0000256" key="6">
    <source>
        <dbReference type="ARBA" id="ARBA00023212"/>
    </source>
</evidence>
<feature type="region of interest" description="Disordered" evidence="8">
    <location>
        <begin position="237"/>
        <end position="400"/>
    </location>
</feature>
<keyword evidence="11" id="KW-1185">Reference proteome</keyword>
<evidence type="ECO:0000259" key="10">
    <source>
        <dbReference type="Pfam" id="PF03941"/>
    </source>
</evidence>
<keyword evidence="9" id="KW-0732">Signal</keyword>
<feature type="compositionally biased region" description="Basic residues" evidence="8">
    <location>
        <begin position="298"/>
        <end position="307"/>
    </location>
</feature>
<evidence type="ECO:0000313" key="11">
    <source>
        <dbReference type="Proteomes" id="UP000694888"/>
    </source>
</evidence>
<dbReference type="PANTHER" id="PTHR13142:SF1">
    <property type="entry name" value="INNER CENTROMERE PROTEIN"/>
    <property type="match status" value="1"/>
</dbReference>
<dbReference type="Proteomes" id="UP000694888">
    <property type="component" value="Unplaced"/>
</dbReference>
<feature type="region of interest" description="Disordered" evidence="8">
    <location>
        <begin position="207"/>
        <end position="226"/>
    </location>
</feature>
<dbReference type="RefSeq" id="XP_012943492.1">
    <property type="nucleotide sequence ID" value="XM_013088038.2"/>
</dbReference>
<feature type="region of interest" description="Disordered" evidence="8">
    <location>
        <begin position="921"/>
        <end position="947"/>
    </location>
</feature>
<protein>
    <submittedName>
        <fullName evidence="12 13">Inner centromere protein A isoform X1</fullName>
    </submittedName>
</protein>
<feature type="region of interest" description="Disordered" evidence="8">
    <location>
        <begin position="117"/>
        <end position="198"/>
    </location>
</feature>
<evidence type="ECO:0000313" key="13">
    <source>
        <dbReference type="RefSeq" id="XP_012943491.1"/>
    </source>
</evidence>
<feature type="compositionally biased region" description="Basic and acidic residues" evidence="8">
    <location>
        <begin position="961"/>
        <end position="1066"/>
    </location>
</feature>
<dbReference type="Pfam" id="PF03941">
    <property type="entry name" value="INCENP_ARK-bind"/>
    <property type="match status" value="1"/>
</dbReference>
<reference evidence="12 13" key="1">
    <citation type="submission" date="2025-05" db="UniProtKB">
        <authorList>
            <consortium name="RefSeq"/>
        </authorList>
    </citation>
    <scope>IDENTIFICATION</scope>
</reference>
<organism evidence="11 12">
    <name type="scientific">Aplysia californica</name>
    <name type="common">California sea hare</name>
    <dbReference type="NCBI Taxonomy" id="6500"/>
    <lineage>
        <taxon>Eukaryota</taxon>
        <taxon>Metazoa</taxon>
        <taxon>Spiralia</taxon>
        <taxon>Lophotrochozoa</taxon>
        <taxon>Mollusca</taxon>
        <taxon>Gastropoda</taxon>
        <taxon>Heterobranchia</taxon>
        <taxon>Euthyneura</taxon>
        <taxon>Tectipleura</taxon>
        <taxon>Aplysiida</taxon>
        <taxon>Aplysioidea</taxon>
        <taxon>Aplysiidae</taxon>
        <taxon>Aplysia</taxon>
    </lineage>
</organism>
<evidence type="ECO:0000256" key="2">
    <source>
        <dbReference type="ARBA" id="ARBA00004186"/>
    </source>
</evidence>
<feature type="signal peptide" evidence="9">
    <location>
        <begin position="1"/>
        <end position="21"/>
    </location>
</feature>
<accession>A0ABM0K470</accession>
<comment type="similarity">
    <text evidence="3">Belongs to the INCENP family.</text>
</comment>
<gene>
    <name evidence="12 13 14" type="primary">LOC101862140</name>
</gene>
<feature type="domain" description="Inner centromere protein ARK-binding" evidence="10">
    <location>
        <begin position="1148"/>
        <end position="1203"/>
    </location>
</feature>
<feature type="compositionally biased region" description="Polar residues" evidence="8">
    <location>
        <begin position="499"/>
        <end position="508"/>
    </location>
</feature>
<name>A0ABM0K470_APLCA</name>
<feature type="compositionally biased region" description="Polar residues" evidence="8">
    <location>
        <begin position="1104"/>
        <end position="1123"/>
    </location>
</feature>
<feature type="compositionally biased region" description="Basic residues" evidence="8">
    <location>
        <begin position="322"/>
        <end position="335"/>
    </location>
</feature>
<dbReference type="RefSeq" id="XP_012943491.1">
    <property type="nucleotide sequence ID" value="XM_013088037.2"/>
</dbReference>
<evidence type="ECO:0000256" key="3">
    <source>
        <dbReference type="ARBA" id="ARBA00010042"/>
    </source>
</evidence>
<feature type="compositionally biased region" description="Basic and acidic residues" evidence="8">
    <location>
        <begin position="1078"/>
        <end position="1093"/>
    </location>
</feature>
<feature type="region of interest" description="Disordered" evidence="8">
    <location>
        <begin position="452"/>
        <end position="659"/>
    </location>
</feature>
<feature type="compositionally biased region" description="Polar residues" evidence="8">
    <location>
        <begin position="176"/>
        <end position="192"/>
    </location>
</feature>
<evidence type="ECO:0000256" key="4">
    <source>
        <dbReference type="ARBA" id="ARBA00022490"/>
    </source>
</evidence>
<feature type="compositionally biased region" description="Polar residues" evidence="8">
    <location>
        <begin position="614"/>
        <end position="623"/>
    </location>
</feature>
<dbReference type="Gene3D" id="1.20.5.2230">
    <property type="match status" value="1"/>
</dbReference>
<dbReference type="GeneID" id="101862140"/>
<evidence type="ECO:0000256" key="7">
    <source>
        <dbReference type="ARBA" id="ARBA00023242"/>
    </source>
</evidence>
<keyword evidence="4" id="KW-0963">Cytoplasm</keyword>
<evidence type="ECO:0000256" key="1">
    <source>
        <dbReference type="ARBA" id="ARBA00004123"/>
    </source>
</evidence>
<evidence type="ECO:0000313" key="14">
    <source>
        <dbReference type="RefSeq" id="XP_012943492.1"/>
    </source>
</evidence>
<feature type="compositionally biased region" description="Acidic residues" evidence="8">
    <location>
        <begin position="376"/>
        <end position="392"/>
    </location>
</feature>
<feature type="compositionally biased region" description="Basic and acidic residues" evidence="8">
    <location>
        <begin position="585"/>
        <end position="607"/>
    </location>
</feature>
<keyword evidence="6" id="KW-0206">Cytoskeleton</keyword>
<evidence type="ECO:0000256" key="9">
    <source>
        <dbReference type="SAM" id="SignalP"/>
    </source>
</evidence>
<feature type="region of interest" description="Disordered" evidence="8">
    <location>
        <begin position="960"/>
        <end position="1163"/>
    </location>
</feature>
<keyword evidence="5" id="KW-0159">Chromosome partition</keyword>
<feature type="region of interest" description="Disordered" evidence="8">
    <location>
        <begin position="691"/>
        <end position="778"/>
    </location>
</feature>
<feature type="chain" id="PRO_5045021130" evidence="9">
    <location>
        <begin position="22"/>
        <end position="1227"/>
    </location>
</feature>
<feature type="compositionally biased region" description="Acidic residues" evidence="8">
    <location>
        <begin position="475"/>
        <end position="490"/>
    </location>
</feature>
<feature type="compositionally biased region" description="Basic and acidic residues" evidence="8">
    <location>
        <begin position="336"/>
        <end position="357"/>
    </location>
</feature>
<evidence type="ECO:0000256" key="8">
    <source>
        <dbReference type="SAM" id="MobiDB-lite"/>
    </source>
</evidence>
<dbReference type="PANTHER" id="PTHR13142">
    <property type="entry name" value="INNER CENTROMERE PROTEIN"/>
    <property type="match status" value="1"/>
</dbReference>
<evidence type="ECO:0000313" key="12">
    <source>
        <dbReference type="RefSeq" id="XP_005108347.1"/>
    </source>
</evidence>
<comment type="subcellular location">
    <subcellularLocation>
        <location evidence="2">Cytoplasm</location>
        <location evidence="2">Cytoskeleton</location>
        <location evidence="2">Spindle</location>
    </subcellularLocation>
    <subcellularLocation>
        <location evidence="1">Nucleus</location>
    </subcellularLocation>
</comment>
<feature type="region of interest" description="Disordered" evidence="8">
    <location>
        <begin position="54"/>
        <end position="90"/>
    </location>
</feature>
<evidence type="ECO:0000256" key="5">
    <source>
        <dbReference type="ARBA" id="ARBA00022829"/>
    </source>
</evidence>
<sequence>MANSAVWFADFPAACLSLVAATERLCHDHLLEKLEEIREGFQFVEEIVEEASKSYANDSPKLKQLPKTPSLKQKAQKRTRKNEPVIEEDFEDGNVSRTVKSKPTQLKFDLTCEEVQEAEEEKPRNTGRPTRKCSKVVHQQESPKTTRATRQSRRAANKKQETSSANLDAVVKSESENTIISSTDAATVSNDENVPPPAARVKLTSNLAKSDVCGEDTAGEDWSPSVKDRANAYETMLKQRTSNSPVKLVKAGTPGSCGKPVSSSKVSRKEDAGMSQSPITGSGSGGKRKSSKSSGSRLSRRSQHRKSSSSGKQMSKDEKKSGVKKPVRTRLRLKKQQKEDEPMDTSDKSENVKEKRSAGTPVQTEGSGDVPADVVESSEADSCSAEEVEEEVKFEPPTPARDVMNETEIIVTEVFDIEDKAVRLKEYEKVQTKTTPVKAVIAITTTAAALTTASSTPASAAGSGTCLSSDQGFNDGDDEEEEEEEEEENNDNNSGSGNHSTSHNNAQQAPAVGRSTRTRTRVQQKEMESLMSVSTMEEPPKAQPAASKVNSTFTKDSSPEPQQEEPPVRSTRTRARAVKQQALGDDAKVDDGEKETRNRDEKGEDVPAKAAASTEDSSPVQRSTRTRTRAQKEKEEAAPAENQSDEPSTRTRTRQKKAEVNALLVESLMVPKPSAAQPAVSTHNRLGAGLSDDEVVAGSPANVSKAQNACGGKKRLLQERGLSPRPKRSRSYVGDPNHMHSRSPLSTSSPIKTRGGESHDDEERDDVTSPFSPRRSPRAFQFHSAQLKTSGFLNRTPSFAQNSRVYSFLSATPSYRSNNVLTSFLKRNTPPTKQNNQVIQEQKKMKLLEKESKDRERLKKAAELRKRKIEEQRRQREEKEKKVAEAREQKLRKEQEQKERINKKLEEKAVLKAKMTEERIKEERERQKMRLKKQMEADARRKQEEEERVKKLIELEEEAKEQEKYMQRKKEHEELERKRWIEEEKKRQDERKAELEQRRLEDLARLKKQEEERERERERIRLEKDRQMANERAERERVEKEKREEKERKIREEMEKLKAMEKERQQKNKMASQKAHQNQKEMAELQQMIDKHNATLNKAPAPALNTTQTLASNTSVDKSNSYDMTPVKKKVYKPSPNPDNYDIDDKGSDDSTDDDDAPKKKIPEWALGNELRIAIIQQFSNPPDVEAIFRTQHIDAPNLELLFPMVKKYRFKKRTSSAVWTSPVLKH</sequence>